<evidence type="ECO:0000256" key="1">
    <source>
        <dbReference type="SAM" id="Phobius"/>
    </source>
</evidence>
<proteinExistence type="predicted"/>
<keyword evidence="1" id="KW-0812">Transmembrane</keyword>
<feature type="transmembrane region" description="Helical" evidence="1">
    <location>
        <begin position="239"/>
        <end position="258"/>
    </location>
</feature>
<evidence type="ECO:0000313" key="3">
    <source>
        <dbReference type="EMBL" id="KPJ65666.1"/>
    </source>
</evidence>
<dbReference type="EMBL" id="LIZX01000106">
    <property type="protein sequence ID" value="KPJ65666.1"/>
    <property type="molecule type" value="Genomic_DNA"/>
</dbReference>
<feature type="chain" id="PRO_5006640221" description="CARDB domain-containing protein" evidence="2">
    <location>
        <begin position="21"/>
        <end position="265"/>
    </location>
</feature>
<dbReference type="Proteomes" id="UP000051861">
    <property type="component" value="Unassembled WGS sequence"/>
</dbReference>
<dbReference type="AlphaFoldDB" id="A0A0S7XT54"/>
<protein>
    <recommendedName>
        <fullName evidence="5">CARDB domain-containing protein</fullName>
    </recommendedName>
</protein>
<organism evidence="3 4">
    <name type="scientific">candidate division WOR-1 bacterium DG_54_3</name>
    <dbReference type="NCBI Taxonomy" id="1703775"/>
    <lineage>
        <taxon>Bacteria</taxon>
        <taxon>Bacillati</taxon>
        <taxon>Saganbacteria</taxon>
    </lineage>
</organism>
<keyword evidence="1" id="KW-1133">Transmembrane helix</keyword>
<reference evidence="3 4" key="1">
    <citation type="journal article" date="2015" name="Microbiome">
        <title>Genomic resolution of linkages in carbon, nitrogen, and sulfur cycling among widespread estuary sediment bacteria.</title>
        <authorList>
            <person name="Baker B.J."/>
            <person name="Lazar C.S."/>
            <person name="Teske A.P."/>
            <person name="Dick G.J."/>
        </authorList>
    </citation>
    <scope>NUCLEOTIDE SEQUENCE [LARGE SCALE GENOMIC DNA]</scope>
    <source>
        <strain evidence="3">DG_54_3</strain>
    </source>
</reference>
<accession>A0A0S7XT54</accession>
<feature type="signal peptide" evidence="2">
    <location>
        <begin position="1"/>
        <end position="20"/>
    </location>
</feature>
<sequence length="265" mass="29427">MKKLTIFLLVLISVTFSARASYISLKTTVTSKVENDILKVSILAKNEGDEAAHGVQAEIRVGEKKSLLKKAERLGINQFYRAQASFKLDHKNPGQYPLIVTIYYADANQYPFSALTCQTFSYRAEALSLDILGQMGSATFWEAGKIKLALKNMGKTEMSVSTYLVVPRELTVEEACQIRIPAMSDYHLSFGVKNFSALSGSTYQVFAISEYEKDGFHLTSITPGFIRIAQSRTVLGIDYIYLAGILAVLVVVFAVIQLRRSVPKK</sequence>
<name>A0A0S7XT54_UNCSA</name>
<evidence type="ECO:0000256" key="2">
    <source>
        <dbReference type="SAM" id="SignalP"/>
    </source>
</evidence>
<gene>
    <name evidence="3" type="ORF">AMJ44_09670</name>
</gene>
<evidence type="ECO:0008006" key="5">
    <source>
        <dbReference type="Google" id="ProtNLM"/>
    </source>
</evidence>
<comment type="caution">
    <text evidence="3">The sequence shown here is derived from an EMBL/GenBank/DDBJ whole genome shotgun (WGS) entry which is preliminary data.</text>
</comment>
<keyword evidence="1" id="KW-0472">Membrane</keyword>
<evidence type="ECO:0000313" key="4">
    <source>
        <dbReference type="Proteomes" id="UP000051861"/>
    </source>
</evidence>
<keyword evidence="2" id="KW-0732">Signal</keyword>